<dbReference type="Proteomes" id="UP000245461">
    <property type="component" value="Unassembled WGS sequence"/>
</dbReference>
<dbReference type="EMBL" id="QGLE01000009">
    <property type="protein sequence ID" value="PWR20370.1"/>
    <property type="molecule type" value="Genomic_DNA"/>
</dbReference>
<keyword evidence="2" id="KW-1185">Reference proteome</keyword>
<evidence type="ECO:0000313" key="1">
    <source>
        <dbReference type="EMBL" id="PWR20370.1"/>
    </source>
</evidence>
<organism evidence="1 2">
    <name type="scientific">Zavarzinia aquatilis</name>
    <dbReference type="NCBI Taxonomy" id="2211142"/>
    <lineage>
        <taxon>Bacteria</taxon>
        <taxon>Pseudomonadati</taxon>
        <taxon>Pseudomonadota</taxon>
        <taxon>Alphaproteobacteria</taxon>
        <taxon>Rhodospirillales</taxon>
        <taxon>Zavarziniaceae</taxon>
        <taxon>Zavarzinia</taxon>
    </lineage>
</organism>
<comment type="caution">
    <text evidence="1">The sequence shown here is derived from an EMBL/GenBank/DDBJ whole genome shotgun (WGS) entry which is preliminary data.</text>
</comment>
<evidence type="ECO:0000313" key="2">
    <source>
        <dbReference type="Proteomes" id="UP000245461"/>
    </source>
</evidence>
<sequence>MGLVACQTAPVPPDVAVAPSAEVAPPTERAKRPAPAPADAALLQSMIDAAEDGDRAFLVEAGRYVRHIQSGMLCTLDRASLFTLTRLLVFPTESVGDDVGCDHTLPDGKLTVFATRKHGLSLDDYVAGTVNSMLRMFPQAKPRDTIALRHKDLNPPRAASFDVTLDGRPYVTTAWIAEEGDWFVTVRSTYPAEAGNLMEMQSAAAIMPASLSIRAAEGR</sequence>
<accession>A0A317E2I3</accession>
<dbReference type="AlphaFoldDB" id="A0A317E2I3"/>
<proteinExistence type="predicted"/>
<gene>
    <name evidence="1" type="ORF">DKG74_15300</name>
</gene>
<reference evidence="1 2" key="1">
    <citation type="submission" date="2018-05" db="EMBL/GenBank/DDBJ databases">
        <title>Zavarzinia sp. HR-AS.</title>
        <authorList>
            <person name="Lee Y."/>
            <person name="Jeon C.O."/>
        </authorList>
    </citation>
    <scope>NUCLEOTIDE SEQUENCE [LARGE SCALE GENOMIC DNA]</scope>
    <source>
        <strain evidence="1 2">HR-AS</strain>
    </source>
</reference>
<name>A0A317E2I3_9PROT</name>
<protein>
    <submittedName>
        <fullName evidence="1">Uncharacterized protein</fullName>
    </submittedName>
</protein>